<evidence type="ECO:0000256" key="1">
    <source>
        <dbReference type="SAM" id="MobiDB-lite"/>
    </source>
</evidence>
<dbReference type="RefSeq" id="WP_243801169.1">
    <property type="nucleotide sequence ID" value="NZ_JALHAT010000026.1"/>
</dbReference>
<dbReference type="PANTHER" id="PTHR43581:SF4">
    <property type="entry name" value="ATP_GTP PHOSPHATASE"/>
    <property type="match status" value="1"/>
</dbReference>
<dbReference type="Proteomes" id="UP001162802">
    <property type="component" value="Unassembled WGS sequence"/>
</dbReference>
<comment type="caution">
    <text evidence="3">The sequence shown here is derived from an EMBL/GenBank/DDBJ whole genome shotgun (WGS) entry which is preliminary data.</text>
</comment>
<keyword evidence="4" id="KW-1185">Reference proteome</keyword>
<dbReference type="PANTHER" id="PTHR43581">
    <property type="entry name" value="ATP/GTP PHOSPHATASE"/>
    <property type="match status" value="1"/>
</dbReference>
<dbReference type="Pfam" id="PF13476">
    <property type="entry name" value="AAA_23"/>
    <property type="match status" value="1"/>
</dbReference>
<organism evidence="3 4">
    <name type="scientific">Novosphingobium mangrovi</name>
    <name type="common">ex Hu et al. 2023</name>
    <dbReference type="NCBI Taxonomy" id="2930094"/>
    <lineage>
        <taxon>Bacteria</taxon>
        <taxon>Pseudomonadati</taxon>
        <taxon>Pseudomonadota</taxon>
        <taxon>Alphaproteobacteria</taxon>
        <taxon>Sphingomonadales</taxon>
        <taxon>Sphingomonadaceae</taxon>
        <taxon>Novosphingobium</taxon>
    </lineage>
</organism>
<evidence type="ECO:0000313" key="3">
    <source>
        <dbReference type="EMBL" id="MCJ1961765.1"/>
    </source>
</evidence>
<reference evidence="3" key="1">
    <citation type="submission" date="2022-03" db="EMBL/GenBank/DDBJ databases">
        <title>Identification of a novel bacterium isolated from mangrove sediments.</title>
        <authorList>
            <person name="Pan X."/>
        </authorList>
    </citation>
    <scope>NUCLEOTIDE SEQUENCE</scope>
    <source>
        <strain evidence="3">B2637</strain>
    </source>
</reference>
<feature type="domain" description="AAA+ ATPase" evidence="2">
    <location>
        <begin position="44"/>
        <end position="293"/>
    </location>
</feature>
<dbReference type="CDD" id="cd00267">
    <property type="entry name" value="ABC_ATPase"/>
    <property type="match status" value="1"/>
</dbReference>
<proteinExistence type="predicted"/>
<dbReference type="EMBL" id="JALHAT010000026">
    <property type="protein sequence ID" value="MCJ1961765.1"/>
    <property type="molecule type" value="Genomic_DNA"/>
</dbReference>
<evidence type="ECO:0000313" key="4">
    <source>
        <dbReference type="Proteomes" id="UP001162802"/>
    </source>
</evidence>
<dbReference type="SUPFAM" id="SSF52540">
    <property type="entry name" value="P-loop containing nucleoside triphosphate hydrolases"/>
    <property type="match status" value="1"/>
</dbReference>
<sequence>MAPLSSEMRKLQNKWKTGTSWPKRLDWLEISGIRGWTGQRIDFQFPIVAIVGENGSGKSTVLQAAAAVYKSEPKDRYASDFFPDTPFEKISSATIRYSYRQGQESQTKTVRKPTNRWRGNPERPSRKVEYIDLRRIQPVSARTGYARILKHGVKEETANSFDNSKLGRLNKIVGKSYSTAGISTTDAGIDKPVPVLSVNGVRYSGFHQGAGEIAAAELLAADFPKYGILLIDEIETSLHPRAQRRLMRDLAEVARLNEIQIVLTTHSPYILDEIPPEARIYLMDGVEGKSAVLGVSPEFAMSRMDEEQHPECDIYVEDKRADTFVAEILAKQDRDLLTRSKIVSFGAASVGEALGQMVQGNRFPRSSVVFLDGDQSPSAGCSILPGDEAPERVVFESLRTKDWPDISTRISRGPSETIDALNAAMTLSDHHDWVKEAADRLVIGGDILWQSMCASWVENCADDSSLQAVVSPIAIALA</sequence>
<dbReference type="SMART" id="SM00382">
    <property type="entry name" value="AAA"/>
    <property type="match status" value="1"/>
</dbReference>
<name>A0ABT0AEY7_9SPHN</name>
<feature type="region of interest" description="Disordered" evidence="1">
    <location>
        <begin position="101"/>
        <end position="123"/>
    </location>
</feature>
<dbReference type="InterPro" id="IPR027417">
    <property type="entry name" value="P-loop_NTPase"/>
</dbReference>
<dbReference type="InterPro" id="IPR003959">
    <property type="entry name" value="ATPase_AAA_core"/>
</dbReference>
<dbReference type="InterPro" id="IPR003593">
    <property type="entry name" value="AAA+_ATPase"/>
</dbReference>
<dbReference type="InterPro" id="IPR051396">
    <property type="entry name" value="Bact_Antivir_Def_Nuclease"/>
</dbReference>
<gene>
    <name evidence="3" type="ORF">MTR65_13800</name>
</gene>
<dbReference type="Pfam" id="PF13304">
    <property type="entry name" value="AAA_21"/>
    <property type="match status" value="1"/>
</dbReference>
<dbReference type="InterPro" id="IPR038729">
    <property type="entry name" value="Rad50/SbcC_AAA"/>
</dbReference>
<evidence type="ECO:0000259" key="2">
    <source>
        <dbReference type="SMART" id="SM00382"/>
    </source>
</evidence>
<protein>
    <submittedName>
        <fullName evidence="3">AAA family ATPase</fullName>
    </submittedName>
</protein>
<accession>A0ABT0AEY7</accession>
<dbReference type="Gene3D" id="3.40.50.300">
    <property type="entry name" value="P-loop containing nucleotide triphosphate hydrolases"/>
    <property type="match status" value="2"/>
</dbReference>